<dbReference type="Proteomes" id="UP000706525">
    <property type="component" value="Unassembled WGS sequence"/>
</dbReference>
<dbReference type="InterPro" id="IPR056796">
    <property type="entry name" value="FdhE_C"/>
</dbReference>
<dbReference type="PANTHER" id="PTHR37689">
    <property type="entry name" value="PROTEIN FDHE"/>
    <property type="match status" value="1"/>
</dbReference>
<dbReference type="Pfam" id="PF04216">
    <property type="entry name" value="FdhE_N"/>
    <property type="match status" value="1"/>
</dbReference>
<protein>
    <submittedName>
        <fullName evidence="5">Protein FdhE</fullName>
    </submittedName>
</protein>
<gene>
    <name evidence="5" type="primary">fdhE</name>
    <name evidence="5" type="ORF">LMG32289_01326</name>
</gene>
<evidence type="ECO:0000313" key="6">
    <source>
        <dbReference type="Proteomes" id="UP000706525"/>
    </source>
</evidence>
<feature type="domain" description="FdhE central" evidence="3">
    <location>
        <begin position="188"/>
        <end position="226"/>
    </location>
</feature>
<feature type="domain" description="FdhE C-terminal" evidence="4">
    <location>
        <begin position="227"/>
        <end position="303"/>
    </location>
</feature>
<proteinExistence type="predicted"/>
<evidence type="ECO:0000259" key="4">
    <source>
        <dbReference type="Pfam" id="PF24860"/>
    </source>
</evidence>
<evidence type="ECO:0000256" key="1">
    <source>
        <dbReference type="ARBA" id="ARBA00022490"/>
    </source>
</evidence>
<dbReference type="RefSeq" id="WP_223983502.1">
    <property type="nucleotide sequence ID" value="NZ_CAJZAG010000002.1"/>
</dbReference>
<evidence type="ECO:0000259" key="2">
    <source>
        <dbReference type="Pfam" id="PF04216"/>
    </source>
</evidence>
<reference evidence="5 6" key="1">
    <citation type="submission" date="2021-08" db="EMBL/GenBank/DDBJ databases">
        <authorList>
            <person name="Peeters C."/>
        </authorList>
    </citation>
    <scope>NUCLEOTIDE SEQUENCE [LARGE SCALE GENOMIC DNA]</scope>
    <source>
        <strain evidence="5 6">LMG 32289</strain>
    </source>
</reference>
<dbReference type="Pfam" id="PF24860">
    <property type="entry name" value="FdhE_C"/>
    <property type="match status" value="1"/>
</dbReference>
<evidence type="ECO:0000313" key="5">
    <source>
        <dbReference type="EMBL" id="CAG9167202.1"/>
    </source>
</evidence>
<dbReference type="Pfam" id="PF24859">
    <property type="entry name" value="FdhE_central"/>
    <property type="match status" value="1"/>
</dbReference>
<organism evidence="5 6">
    <name type="scientific">Cupriavidus pampae</name>
    <dbReference type="NCBI Taxonomy" id="659251"/>
    <lineage>
        <taxon>Bacteria</taxon>
        <taxon>Pseudomonadati</taxon>
        <taxon>Pseudomonadota</taxon>
        <taxon>Betaproteobacteria</taxon>
        <taxon>Burkholderiales</taxon>
        <taxon>Burkholderiaceae</taxon>
        <taxon>Cupriavidus</taxon>
    </lineage>
</organism>
<dbReference type="InterPro" id="IPR056774">
    <property type="entry name" value="FdhE_N"/>
</dbReference>
<dbReference type="NCBIfam" id="TIGR01562">
    <property type="entry name" value="FdhE"/>
    <property type="match status" value="1"/>
</dbReference>
<dbReference type="PIRSF" id="PIRSF018296">
    <property type="entry name" value="Format_dh_formtn"/>
    <property type="match status" value="1"/>
</dbReference>
<dbReference type="Gene3D" id="3.90.1670.10">
    <property type="entry name" value="FdhE-like domain"/>
    <property type="match status" value="1"/>
</dbReference>
<name>A0ABN7Y5V6_9BURK</name>
<keyword evidence="1" id="KW-0963">Cytoplasm</keyword>
<dbReference type="InterPro" id="IPR024064">
    <property type="entry name" value="FdhE-like_sf"/>
</dbReference>
<sequence>MVQRILQPQEIESTDHVTIARLRLPERTAVFGTRAQRLRALSIDNPLGASFGPYLALMADVVQAQQTIASTLELPPPTEAAIERARAHRMPLFAAMDDDAREGWLAPANALIAHLIALGTLPADALAALQTLTPERLEEQAHALLGLGDLPVDAIAAPFVMAALQLHRTVLASQLRESDVPALDVATVCPCCGSLPVASIVRIGGRYQGLRYLQCGLCATEWHMVRVKCSHCESTEGISYHVVQDHFEALKAETCEQCHSYRKIVYMEKDATVEPLADDLASLALDVMMAEAGYGRASGNPLLWFPDEDDGGDSIDDEHGDLAP</sequence>
<dbReference type="EMBL" id="CAJZAG010000002">
    <property type="protein sequence ID" value="CAG9167202.1"/>
    <property type="molecule type" value="Genomic_DNA"/>
</dbReference>
<dbReference type="CDD" id="cd16341">
    <property type="entry name" value="FdhE"/>
    <property type="match status" value="1"/>
</dbReference>
<accession>A0ABN7Y5V6</accession>
<dbReference type="PANTHER" id="PTHR37689:SF1">
    <property type="entry name" value="PROTEIN FDHE"/>
    <property type="match status" value="1"/>
</dbReference>
<dbReference type="InterPro" id="IPR006452">
    <property type="entry name" value="Formate_DH_accessory"/>
</dbReference>
<feature type="domain" description="FdhE N-terminal" evidence="2">
    <location>
        <begin position="19"/>
        <end position="180"/>
    </location>
</feature>
<keyword evidence="6" id="KW-1185">Reference proteome</keyword>
<evidence type="ECO:0000259" key="3">
    <source>
        <dbReference type="Pfam" id="PF24859"/>
    </source>
</evidence>
<dbReference type="SUPFAM" id="SSF144020">
    <property type="entry name" value="FdhE-like"/>
    <property type="match status" value="1"/>
</dbReference>
<comment type="caution">
    <text evidence="5">The sequence shown here is derived from an EMBL/GenBank/DDBJ whole genome shotgun (WGS) entry which is preliminary data.</text>
</comment>
<dbReference type="InterPro" id="IPR056797">
    <property type="entry name" value="FdhE_central"/>
</dbReference>